<keyword evidence="8 9" id="KW-0862">Zinc</keyword>
<dbReference type="AlphaFoldDB" id="A0AAD7CXP7"/>
<protein>
    <recommendedName>
        <fullName evidence="2">RBR-type E3 ubiquitin transferase</fullName>
        <ecNumber evidence="2">2.3.2.31</ecNumber>
    </recommendedName>
</protein>
<dbReference type="GO" id="GO:0016567">
    <property type="term" value="P:protein ubiquitination"/>
    <property type="evidence" value="ECO:0007669"/>
    <property type="project" value="InterPro"/>
</dbReference>
<evidence type="ECO:0000256" key="5">
    <source>
        <dbReference type="ARBA" id="ARBA00022737"/>
    </source>
</evidence>
<keyword evidence="7" id="KW-0833">Ubl conjugation pathway</keyword>
<dbReference type="Gene3D" id="3.30.70.330">
    <property type="match status" value="1"/>
</dbReference>
<dbReference type="Gene3D" id="1.20.120.1750">
    <property type="match status" value="1"/>
</dbReference>
<dbReference type="GO" id="GO:0003676">
    <property type="term" value="F:nucleic acid binding"/>
    <property type="evidence" value="ECO:0007669"/>
    <property type="project" value="InterPro"/>
</dbReference>
<dbReference type="Pfam" id="PF01485">
    <property type="entry name" value="IBR"/>
    <property type="match status" value="1"/>
</dbReference>
<evidence type="ECO:0000256" key="10">
    <source>
        <dbReference type="SAM" id="MobiDB-lite"/>
    </source>
</evidence>
<dbReference type="InterPro" id="IPR031127">
    <property type="entry name" value="E3_UB_ligase_RBR"/>
</dbReference>
<evidence type="ECO:0000259" key="12">
    <source>
        <dbReference type="PROSITE" id="PS50103"/>
    </source>
</evidence>
<evidence type="ECO:0000313" key="16">
    <source>
        <dbReference type="Proteomes" id="UP001221757"/>
    </source>
</evidence>
<dbReference type="PROSITE" id="PS50103">
    <property type="entry name" value="ZF_C3H1"/>
    <property type="match status" value="1"/>
</dbReference>
<dbReference type="InterPro" id="IPR044066">
    <property type="entry name" value="TRIAD_supradom"/>
</dbReference>
<evidence type="ECO:0000313" key="15">
    <source>
        <dbReference type="EMBL" id="KAJ7669045.1"/>
    </source>
</evidence>
<evidence type="ECO:0000256" key="9">
    <source>
        <dbReference type="PROSITE-ProRule" id="PRU00723"/>
    </source>
</evidence>
<evidence type="ECO:0000256" key="8">
    <source>
        <dbReference type="ARBA" id="ARBA00022833"/>
    </source>
</evidence>
<evidence type="ECO:0000259" key="13">
    <source>
        <dbReference type="PROSITE" id="PS50157"/>
    </source>
</evidence>
<dbReference type="SUPFAM" id="SSF57850">
    <property type="entry name" value="RING/U-box"/>
    <property type="match status" value="2"/>
</dbReference>
<keyword evidence="6 9" id="KW-0863">Zinc-finger</keyword>
<dbReference type="EMBL" id="JARKIE010000190">
    <property type="protein sequence ID" value="KAJ7669045.1"/>
    <property type="molecule type" value="Genomic_DNA"/>
</dbReference>
<dbReference type="Pfam" id="PF13923">
    <property type="entry name" value="zf-C3HC4_2"/>
    <property type="match status" value="1"/>
</dbReference>
<dbReference type="CDD" id="cd20335">
    <property type="entry name" value="BRcat_RBR"/>
    <property type="match status" value="1"/>
</dbReference>
<evidence type="ECO:0000259" key="11">
    <source>
        <dbReference type="PROSITE" id="PS50089"/>
    </source>
</evidence>
<dbReference type="PROSITE" id="PS00028">
    <property type="entry name" value="ZINC_FINGER_C2H2_1"/>
    <property type="match status" value="1"/>
</dbReference>
<sequence>MEIRRQYLGHFQFIVRKQFYRKHLVGTVSSQSSTGPNQPQARMKYPPPPSREICHKWLRDHCRLGHLCRFVHGDLDYGSPAPTPPGLRRPDPPPPEPIFPITVHDHTKVRIGSGFEIHEVTTSVETPWIVLSNIPARMKTNTIAQLLSPFGSVLDLRFPGTPTKDVMTVKARFSSHAEALQASATLDGSMVLKTRISARVPVNSRSGAVSIQDCTVRIQWEAPQKVAYGGYPTLIRAEEAIAAAKTLCGDYHVSAFIHVGLPSIGNVTVKFVHLPPSADEKDLERFGRPEDVMWERPNYPALSPAVDGIRRMLHNLGNLLELDIHPPPYSNGLIRAWATFSSSSAARSAAWALHGRKPVFTGKTRIFVRHVQVLSYHLPLDAYQKDAALIDALRVTAFRNGCAMAVAVRRLPATVLVRLSAEGTKPLGWLKAEFEMISRGEILRSDGVAVWDYFFTRPDGGTYLRSVAGNEPAVRIEVDAVRRLLKLFGPPPRRAALRTILLRKLTELKAQRVRVIRVSGRVVSAFITTQLARLCSKFGAENIHVDIWESTVTFRGDDALYDAGVDAVHQAQQSLLAQPRYRRNIVECPVCFNEVVSPITTRCGHTWCRACLAQYLLAAIENRRFPLTCLGDEAKCTEHIPLTAARDVLQPSEFNSVVEASISSYVHAHAKELHYCPSPDCLQIYRTGPKGTVVQCPACLLRICSHCHAEAHDGFACPEQDGGDRLFKEWAASHDVKNCPGCAIPIERDEGCNHVTCIQCQTHICWVCLQTFPKGEGIYGHMRAEHGGIHPQD</sequence>
<evidence type="ECO:0000256" key="7">
    <source>
        <dbReference type="ARBA" id="ARBA00022786"/>
    </source>
</evidence>
<dbReference type="EC" id="2.3.2.31" evidence="2"/>
<dbReference type="CDD" id="cd22585">
    <property type="entry name" value="Rcat_RBR_DEAH12-like"/>
    <property type="match status" value="1"/>
</dbReference>
<accession>A0AAD7CXP7</accession>
<dbReference type="Proteomes" id="UP001221757">
    <property type="component" value="Unassembled WGS sequence"/>
</dbReference>
<dbReference type="Pfam" id="PF22191">
    <property type="entry name" value="IBR_1"/>
    <property type="match status" value="1"/>
</dbReference>
<dbReference type="PROSITE" id="PS50089">
    <property type="entry name" value="ZF_RING_2"/>
    <property type="match status" value="1"/>
</dbReference>
<feature type="domain" description="RING-type" evidence="11">
    <location>
        <begin position="588"/>
        <end position="629"/>
    </location>
</feature>
<evidence type="ECO:0000256" key="6">
    <source>
        <dbReference type="ARBA" id="ARBA00022771"/>
    </source>
</evidence>
<reference evidence="15" key="1">
    <citation type="submission" date="2023-03" db="EMBL/GenBank/DDBJ databases">
        <title>Massive genome expansion in bonnet fungi (Mycena s.s.) driven by repeated elements and novel gene families across ecological guilds.</title>
        <authorList>
            <consortium name="Lawrence Berkeley National Laboratory"/>
            <person name="Harder C.B."/>
            <person name="Miyauchi S."/>
            <person name="Viragh M."/>
            <person name="Kuo A."/>
            <person name="Thoen E."/>
            <person name="Andreopoulos B."/>
            <person name="Lu D."/>
            <person name="Skrede I."/>
            <person name="Drula E."/>
            <person name="Henrissat B."/>
            <person name="Morin E."/>
            <person name="Kohler A."/>
            <person name="Barry K."/>
            <person name="LaButti K."/>
            <person name="Morin E."/>
            <person name="Salamov A."/>
            <person name="Lipzen A."/>
            <person name="Mereny Z."/>
            <person name="Hegedus B."/>
            <person name="Baldrian P."/>
            <person name="Stursova M."/>
            <person name="Weitz H."/>
            <person name="Taylor A."/>
            <person name="Grigoriev I.V."/>
            <person name="Nagy L.G."/>
            <person name="Martin F."/>
            <person name="Kauserud H."/>
        </authorList>
    </citation>
    <scope>NUCLEOTIDE SEQUENCE</scope>
    <source>
        <strain evidence="15">CBHHK067</strain>
    </source>
</reference>
<comment type="caution">
    <text evidence="15">The sequence shown here is derived from an EMBL/GenBank/DDBJ whole genome shotgun (WGS) entry which is preliminary data.</text>
</comment>
<keyword evidence="4 9" id="KW-0479">Metal-binding</keyword>
<keyword evidence="5" id="KW-0677">Repeat</keyword>
<dbReference type="Gene3D" id="3.30.40.10">
    <property type="entry name" value="Zinc/RING finger domain, C3HC4 (zinc finger)"/>
    <property type="match status" value="1"/>
</dbReference>
<dbReference type="SMART" id="SM00647">
    <property type="entry name" value="IBR"/>
    <property type="match status" value="2"/>
</dbReference>
<dbReference type="InterPro" id="IPR013083">
    <property type="entry name" value="Znf_RING/FYVE/PHD"/>
</dbReference>
<dbReference type="SUPFAM" id="SSF54928">
    <property type="entry name" value="RNA-binding domain, RBD"/>
    <property type="match status" value="1"/>
</dbReference>
<dbReference type="InterPro" id="IPR002867">
    <property type="entry name" value="IBR_dom"/>
</dbReference>
<dbReference type="InterPro" id="IPR001841">
    <property type="entry name" value="Znf_RING"/>
</dbReference>
<organism evidence="15 16">
    <name type="scientific">Mycena rosella</name>
    <name type="common">Pink bonnet</name>
    <name type="synonym">Agaricus rosellus</name>
    <dbReference type="NCBI Taxonomy" id="1033263"/>
    <lineage>
        <taxon>Eukaryota</taxon>
        <taxon>Fungi</taxon>
        <taxon>Dikarya</taxon>
        <taxon>Basidiomycota</taxon>
        <taxon>Agaricomycotina</taxon>
        <taxon>Agaricomycetes</taxon>
        <taxon>Agaricomycetidae</taxon>
        <taxon>Agaricales</taxon>
        <taxon>Marasmiineae</taxon>
        <taxon>Mycenaceae</taxon>
        <taxon>Mycena</taxon>
    </lineage>
</organism>
<feature type="compositionally biased region" description="Polar residues" evidence="10">
    <location>
        <begin position="28"/>
        <end position="40"/>
    </location>
</feature>
<feature type="domain" description="C2H2-type" evidence="13">
    <location>
        <begin position="763"/>
        <end position="791"/>
    </location>
</feature>
<feature type="region of interest" description="Disordered" evidence="10">
    <location>
        <begin position="28"/>
        <end position="47"/>
    </location>
</feature>
<dbReference type="PANTHER" id="PTHR11685">
    <property type="entry name" value="RBR FAMILY RING FINGER AND IBR DOMAIN-CONTAINING"/>
    <property type="match status" value="1"/>
</dbReference>
<gene>
    <name evidence="15" type="ORF">B0H17DRAFT_217576</name>
</gene>
<dbReference type="PROSITE" id="PS51873">
    <property type="entry name" value="TRIAD"/>
    <property type="match status" value="1"/>
</dbReference>
<dbReference type="InterPro" id="IPR013087">
    <property type="entry name" value="Znf_C2H2_type"/>
</dbReference>
<feature type="domain" description="RING-type" evidence="14">
    <location>
        <begin position="584"/>
        <end position="793"/>
    </location>
</feature>
<keyword evidence="3" id="KW-0808">Transferase</keyword>
<dbReference type="PROSITE" id="PS50157">
    <property type="entry name" value="ZINC_FINGER_C2H2_2"/>
    <property type="match status" value="1"/>
</dbReference>
<dbReference type="GO" id="GO:0008270">
    <property type="term" value="F:zinc ion binding"/>
    <property type="evidence" value="ECO:0007669"/>
    <property type="project" value="UniProtKB-KW"/>
</dbReference>
<dbReference type="InterPro" id="IPR012677">
    <property type="entry name" value="Nucleotide-bd_a/b_plait_sf"/>
</dbReference>
<keyword evidence="16" id="KW-1185">Reference proteome</keyword>
<evidence type="ECO:0000256" key="4">
    <source>
        <dbReference type="ARBA" id="ARBA00022723"/>
    </source>
</evidence>
<dbReference type="InterPro" id="IPR035979">
    <property type="entry name" value="RBD_domain_sf"/>
</dbReference>
<proteinExistence type="predicted"/>
<feature type="zinc finger region" description="C3H1-type" evidence="9">
    <location>
        <begin position="48"/>
        <end position="75"/>
    </location>
</feature>
<comment type="catalytic activity">
    <reaction evidence="1">
        <text>[E2 ubiquitin-conjugating enzyme]-S-ubiquitinyl-L-cysteine + [acceptor protein]-L-lysine = [E2 ubiquitin-conjugating enzyme]-L-cysteine + [acceptor protein]-N(6)-ubiquitinyl-L-lysine.</text>
        <dbReference type="EC" id="2.3.2.31"/>
    </reaction>
</comment>
<feature type="domain" description="C3H1-type" evidence="12">
    <location>
        <begin position="48"/>
        <end position="75"/>
    </location>
</feature>
<evidence type="ECO:0000256" key="2">
    <source>
        <dbReference type="ARBA" id="ARBA00012251"/>
    </source>
</evidence>
<name>A0AAD7CXP7_MYCRO</name>
<dbReference type="InterPro" id="IPR000571">
    <property type="entry name" value="Znf_CCCH"/>
</dbReference>
<evidence type="ECO:0000259" key="14">
    <source>
        <dbReference type="PROSITE" id="PS51873"/>
    </source>
</evidence>
<dbReference type="GO" id="GO:0061630">
    <property type="term" value="F:ubiquitin protein ligase activity"/>
    <property type="evidence" value="ECO:0007669"/>
    <property type="project" value="UniProtKB-EC"/>
</dbReference>
<evidence type="ECO:0000256" key="3">
    <source>
        <dbReference type="ARBA" id="ARBA00022679"/>
    </source>
</evidence>
<evidence type="ECO:0000256" key="1">
    <source>
        <dbReference type="ARBA" id="ARBA00001798"/>
    </source>
</evidence>